<name>T1K319_TETUR</name>
<dbReference type="EMBL" id="CAEY01001371">
    <property type="status" value="NOT_ANNOTATED_CDS"/>
    <property type="molecule type" value="Genomic_DNA"/>
</dbReference>
<accession>T1K319</accession>
<dbReference type="EnsemblMetazoa" id="tetur04g07080.1">
    <property type="protein sequence ID" value="tetur04g07080.1"/>
    <property type="gene ID" value="tetur04g07080"/>
</dbReference>
<dbReference type="GO" id="GO:0016868">
    <property type="term" value="F:intramolecular phosphotransferase activity"/>
    <property type="evidence" value="ECO:0007669"/>
    <property type="project" value="InterPro"/>
</dbReference>
<dbReference type="InterPro" id="IPR016055">
    <property type="entry name" value="A-D-PHexomutase_a/b/a-I/II/III"/>
</dbReference>
<dbReference type="AlphaFoldDB" id="T1K319"/>
<evidence type="ECO:0000313" key="1">
    <source>
        <dbReference type="EnsemblMetazoa" id="tetur04g07080.1"/>
    </source>
</evidence>
<dbReference type="GO" id="GO:0005975">
    <property type="term" value="P:carbohydrate metabolic process"/>
    <property type="evidence" value="ECO:0007669"/>
    <property type="project" value="InterPro"/>
</dbReference>
<keyword evidence="2" id="KW-1185">Reference proteome</keyword>
<reference evidence="2" key="1">
    <citation type="submission" date="2011-08" db="EMBL/GenBank/DDBJ databases">
        <authorList>
            <person name="Rombauts S."/>
        </authorList>
    </citation>
    <scope>NUCLEOTIDE SEQUENCE</scope>
    <source>
        <strain evidence="2">London</strain>
    </source>
</reference>
<dbReference type="GO" id="GO:0000287">
    <property type="term" value="F:magnesium ion binding"/>
    <property type="evidence" value="ECO:0007669"/>
    <property type="project" value="InterPro"/>
</dbReference>
<evidence type="ECO:0000313" key="2">
    <source>
        <dbReference type="Proteomes" id="UP000015104"/>
    </source>
</evidence>
<organism evidence="1 2">
    <name type="scientific">Tetranychus urticae</name>
    <name type="common">Two-spotted spider mite</name>
    <dbReference type="NCBI Taxonomy" id="32264"/>
    <lineage>
        <taxon>Eukaryota</taxon>
        <taxon>Metazoa</taxon>
        <taxon>Ecdysozoa</taxon>
        <taxon>Arthropoda</taxon>
        <taxon>Chelicerata</taxon>
        <taxon>Arachnida</taxon>
        <taxon>Acari</taxon>
        <taxon>Acariformes</taxon>
        <taxon>Trombidiformes</taxon>
        <taxon>Prostigmata</taxon>
        <taxon>Eleutherengona</taxon>
        <taxon>Raphignathae</taxon>
        <taxon>Tetranychoidea</taxon>
        <taxon>Tetranychidae</taxon>
        <taxon>Tetranychus</taxon>
    </lineage>
</organism>
<dbReference type="Proteomes" id="UP000015104">
    <property type="component" value="Unassembled WGS sequence"/>
</dbReference>
<reference evidence="1" key="2">
    <citation type="submission" date="2015-06" db="UniProtKB">
        <authorList>
            <consortium name="EnsemblMetazoa"/>
        </authorList>
    </citation>
    <scope>IDENTIFICATION</scope>
</reference>
<evidence type="ECO:0008006" key="3">
    <source>
        <dbReference type="Google" id="ProtNLM"/>
    </source>
</evidence>
<sequence>MLINLSDYGTSGLRARAEILDSIAFRMAIGLMITASHNPAEDSQ</sequence>
<dbReference type="PROSITE" id="PS00710">
    <property type="entry name" value="PGM_PMM"/>
    <property type="match status" value="1"/>
</dbReference>
<protein>
    <recommendedName>
        <fullName evidence="3">Alpha-D-phosphohexomutase alpha/beta/alpha domain-containing protein</fullName>
    </recommendedName>
</protein>
<dbReference type="Gene3D" id="3.40.120.10">
    <property type="entry name" value="Alpha-D-Glucose-1,6-Bisphosphate, subunit A, domain 3"/>
    <property type="match status" value="1"/>
</dbReference>
<dbReference type="InterPro" id="IPR016066">
    <property type="entry name" value="A-D-PHexomutase_CS"/>
</dbReference>
<dbReference type="SUPFAM" id="SSF53738">
    <property type="entry name" value="Phosphoglucomutase, first 3 domains"/>
    <property type="match status" value="1"/>
</dbReference>
<proteinExistence type="predicted"/>
<dbReference type="HOGENOM" id="CLU_3225201_0_0_1"/>